<dbReference type="EMBL" id="KI658833">
    <property type="protein sequence ID" value="ETN81156.1"/>
    <property type="molecule type" value="Genomic_DNA"/>
</dbReference>
<dbReference type="KEGG" id="nai:NECAME_02198"/>
<keyword evidence="2" id="KW-1185">Reference proteome</keyword>
<protein>
    <submittedName>
        <fullName evidence="1">Uncharacterized protein</fullName>
    </submittedName>
</protein>
<gene>
    <name evidence="1" type="ORF">NECAME_02198</name>
</gene>
<name>W2TJ13_NECAM</name>
<feature type="non-terminal residue" evidence="1">
    <location>
        <position position="1"/>
    </location>
</feature>
<sequence length="87" mass="9917">TITSHQSTRPVGITGPTEGTDFYEGARKKIKVDSTHFPGAIWLDHHDCEFLIKEERSNKVHLPLKCVKKLEPYILESTLEVHLFSSK</sequence>
<accession>W2TJ13</accession>
<dbReference type="Proteomes" id="UP000053676">
    <property type="component" value="Unassembled WGS sequence"/>
</dbReference>
<organism evidence="1 2">
    <name type="scientific">Necator americanus</name>
    <name type="common">Human hookworm</name>
    <dbReference type="NCBI Taxonomy" id="51031"/>
    <lineage>
        <taxon>Eukaryota</taxon>
        <taxon>Metazoa</taxon>
        <taxon>Ecdysozoa</taxon>
        <taxon>Nematoda</taxon>
        <taxon>Chromadorea</taxon>
        <taxon>Rhabditida</taxon>
        <taxon>Rhabditina</taxon>
        <taxon>Rhabditomorpha</taxon>
        <taxon>Strongyloidea</taxon>
        <taxon>Ancylostomatidae</taxon>
        <taxon>Bunostominae</taxon>
        <taxon>Necator</taxon>
    </lineage>
</organism>
<proteinExistence type="predicted"/>
<evidence type="ECO:0000313" key="2">
    <source>
        <dbReference type="Proteomes" id="UP000053676"/>
    </source>
</evidence>
<evidence type="ECO:0000313" key="1">
    <source>
        <dbReference type="EMBL" id="ETN81156.1"/>
    </source>
</evidence>
<dbReference type="AlphaFoldDB" id="W2TJ13"/>
<reference evidence="2" key="1">
    <citation type="journal article" date="2014" name="Nat. Genet.">
        <title>Genome of the human hookworm Necator americanus.</title>
        <authorList>
            <person name="Tang Y.T."/>
            <person name="Gao X."/>
            <person name="Rosa B.A."/>
            <person name="Abubucker S."/>
            <person name="Hallsworth-Pepin K."/>
            <person name="Martin J."/>
            <person name="Tyagi R."/>
            <person name="Heizer E."/>
            <person name="Zhang X."/>
            <person name="Bhonagiri-Palsikar V."/>
            <person name="Minx P."/>
            <person name="Warren W.C."/>
            <person name="Wang Q."/>
            <person name="Zhan B."/>
            <person name="Hotez P.J."/>
            <person name="Sternberg P.W."/>
            <person name="Dougall A."/>
            <person name="Gaze S.T."/>
            <person name="Mulvenna J."/>
            <person name="Sotillo J."/>
            <person name="Ranganathan S."/>
            <person name="Rabelo E.M."/>
            <person name="Wilson R.K."/>
            <person name="Felgner P.L."/>
            <person name="Bethony J."/>
            <person name="Hawdon J.M."/>
            <person name="Gasser R.B."/>
            <person name="Loukas A."/>
            <person name="Mitreva M."/>
        </authorList>
    </citation>
    <scope>NUCLEOTIDE SEQUENCE [LARGE SCALE GENOMIC DNA]</scope>
</reference>